<feature type="non-terminal residue" evidence="2">
    <location>
        <position position="147"/>
    </location>
</feature>
<sequence length="147" mass="16760">MKNIFIGLLFIFLNFNLNLGGMQIDLLPNFVGYLLMIKGIDELIKESEFFDKVRPWAVIMACYTGVIFFLDLIGVSYQLQGFSIILGIINMSISFFILYQIVSGIIDIEQKYGIILEGDKLKSLWSCMTIFDVLIYVSLFIPAFTVV</sequence>
<comment type="caution">
    <text evidence="2">The sequence shown here is derived from an EMBL/GenBank/DDBJ whole genome shotgun (WGS) entry which is preliminary data.</text>
</comment>
<evidence type="ECO:0000313" key="3">
    <source>
        <dbReference type="Proteomes" id="UP000262969"/>
    </source>
</evidence>
<proteinExistence type="predicted"/>
<feature type="transmembrane region" description="Helical" evidence="1">
    <location>
        <begin position="56"/>
        <end position="75"/>
    </location>
</feature>
<dbReference type="Proteomes" id="UP000262969">
    <property type="component" value="Unassembled WGS sequence"/>
</dbReference>
<feature type="transmembrane region" description="Helical" evidence="1">
    <location>
        <begin position="6"/>
        <end position="35"/>
    </location>
</feature>
<keyword evidence="1" id="KW-1133">Transmembrane helix</keyword>
<feature type="transmembrane region" description="Helical" evidence="1">
    <location>
        <begin position="123"/>
        <end position="144"/>
    </location>
</feature>
<organism evidence="2 3">
    <name type="scientific">Lachnoclostridium phytofermentans</name>
    <dbReference type="NCBI Taxonomy" id="66219"/>
    <lineage>
        <taxon>Bacteria</taxon>
        <taxon>Bacillati</taxon>
        <taxon>Bacillota</taxon>
        <taxon>Clostridia</taxon>
        <taxon>Lachnospirales</taxon>
        <taxon>Lachnospiraceae</taxon>
    </lineage>
</organism>
<name>A0A3D2X907_9FIRM</name>
<accession>A0A3D2X907</accession>
<gene>
    <name evidence="2" type="ORF">DHW61_14540</name>
</gene>
<feature type="transmembrane region" description="Helical" evidence="1">
    <location>
        <begin position="81"/>
        <end position="102"/>
    </location>
</feature>
<dbReference type="AlphaFoldDB" id="A0A3D2X907"/>
<evidence type="ECO:0000256" key="1">
    <source>
        <dbReference type="SAM" id="Phobius"/>
    </source>
</evidence>
<dbReference type="EMBL" id="DPVV01000482">
    <property type="protein sequence ID" value="HCL03602.1"/>
    <property type="molecule type" value="Genomic_DNA"/>
</dbReference>
<keyword evidence="1" id="KW-0812">Transmembrane</keyword>
<evidence type="ECO:0000313" key="2">
    <source>
        <dbReference type="EMBL" id="HCL03602.1"/>
    </source>
</evidence>
<reference evidence="2 3" key="1">
    <citation type="journal article" date="2018" name="Nat. Biotechnol.">
        <title>A standardized bacterial taxonomy based on genome phylogeny substantially revises the tree of life.</title>
        <authorList>
            <person name="Parks D.H."/>
            <person name="Chuvochina M."/>
            <person name="Waite D.W."/>
            <person name="Rinke C."/>
            <person name="Skarshewski A."/>
            <person name="Chaumeil P.A."/>
            <person name="Hugenholtz P."/>
        </authorList>
    </citation>
    <scope>NUCLEOTIDE SEQUENCE [LARGE SCALE GENOMIC DNA]</scope>
    <source>
        <strain evidence="2">UBA11728</strain>
    </source>
</reference>
<protein>
    <submittedName>
        <fullName evidence="2">Uncharacterized protein</fullName>
    </submittedName>
</protein>
<keyword evidence="1" id="KW-0472">Membrane</keyword>